<keyword evidence="1" id="KW-1133">Transmembrane helix</keyword>
<feature type="transmembrane region" description="Helical" evidence="1">
    <location>
        <begin position="139"/>
        <end position="168"/>
    </location>
</feature>
<name>A0ABT0XJF6_9BACI</name>
<feature type="transmembrane region" description="Helical" evidence="1">
    <location>
        <begin position="12"/>
        <end position="34"/>
    </location>
</feature>
<feature type="transmembrane region" description="Helical" evidence="1">
    <location>
        <begin position="54"/>
        <end position="79"/>
    </location>
</feature>
<reference evidence="3" key="1">
    <citation type="submission" date="2022-06" db="EMBL/GenBank/DDBJ databases">
        <title>Alkalicoccobacillus porphyridii sp. nov., isolated from a marine red alga, Porphyridium purpureum and reclassification of Shouchella plakortidis and Shouchella gibsonii as Alkalicoccobacillus plakortidis comb. nov. and Alkalicoccobacillus gibsonii comb. nov.</title>
        <authorList>
            <person name="Kim K.H."/>
            <person name="Lee J.K."/>
            <person name="Han D.M."/>
            <person name="Baek J.H."/>
            <person name="Jeon C.O."/>
        </authorList>
    </citation>
    <scope>NUCLEOTIDE SEQUENCE</scope>
    <source>
        <strain evidence="3">DSM 19153</strain>
    </source>
</reference>
<protein>
    <submittedName>
        <fullName evidence="3">YjiH family protein</fullName>
    </submittedName>
</protein>
<proteinExistence type="predicted"/>
<feature type="transmembrane region" description="Helical" evidence="1">
    <location>
        <begin position="215"/>
        <end position="237"/>
    </location>
</feature>
<dbReference type="RefSeq" id="WP_251607607.1">
    <property type="nucleotide sequence ID" value="NZ_JAMQJY010000001.1"/>
</dbReference>
<gene>
    <name evidence="3" type="ORF">NDM98_11375</name>
</gene>
<dbReference type="InterPro" id="IPR011642">
    <property type="entry name" value="Gate_dom"/>
</dbReference>
<organism evidence="3 4">
    <name type="scientific">Alkalicoccobacillus plakortidis</name>
    <dbReference type="NCBI Taxonomy" id="444060"/>
    <lineage>
        <taxon>Bacteria</taxon>
        <taxon>Bacillati</taxon>
        <taxon>Bacillota</taxon>
        <taxon>Bacilli</taxon>
        <taxon>Bacillales</taxon>
        <taxon>Bacillaceae</taxon>
        <taxon>Alkalicoccobacillus</taxon>
    </lineage>
</organism>
<accession>A0ABT0XJF6</accession>
<feature type="transmembrane region" description="Helical" evidence="1">
    <location>
        <begin position="431"/>
        <end position="452"/>
    </location>
</feature>
<feature type="transmembrane region" description="Helical" evidence="1">
    <location>
        <begin position="324"/>
        <end position="349"/>
    </location>
</feature>
<keyword evidence="4" id="KW-1185">Reference proteome</keyword>
<feature type="transmembrane region" description="Helical" evidence="1">
    <location>
        <begin position="243"/>
        <end position="260"/>
    </location>
</feature>
<evidence type="ECO:0000259" key="2">
    <source>
        <dbReference type="Pfam" id="PF07670"/>
    </source>
</evidence>
<feature type="domain" description="Nucleoside transporter/FeoB GTPase Gate" evidence="2">
    <location>
        <begin position="140"/>
        <end position="237"/>
    </location>
</feature>
<dbReference type="EMBL" id="JAMQJY010000001">
    <property type="protein sequence ID" value="MCM2676036.1"/>
    <property type="molecule type" value="Genomic_DNA"/>
</dbReference>
<keyword evidence="1" id="KW-0812">Transmembrane</keyword>
<comment type="caution">
    <text evidence="3">The sequence shown here is derived from an EMBL/GenBank/DDBJ whole genome shotgun (WGS) entry which is preliminary data.</text>
</comment>
<feature type="transmembrane region" description="Helical" evidence="1">
    <location>
        <begin position="369"/>
        <end position="391"/>
    </location>
</feature>
<evidence type="ECO:0000313" key="4">
    <source>
        <dbReference type="Proteomes" id="UP001203665"/>
    </source>
</evidence>
<evidence type="ECO:0000313" key="3">
    <source>
        <dbReference type="EMBL" id="MCM2676036.1"/>
    </source>
</evidence>
<dbReference type="Proteomes" id="UP001203665">
    <property type="component" value="Unassembled WGS sequence"/>
</dbReference>
<feature type="transmembrane region" description="Helical" evidence="1">
    <location>
        <begin position="398"/>
        <end position="419"/>
    </location>
</feature>
<keyword evidence="1" id="KW-0472">Membrane</keyword>
<evidence type="ECO:0000256" key="1">
    <source>
        <dbReference type="SAM" id="Phobius"/>
    </source>
</evidence>
<sequence length="453" mass="49955">MNSVKEKSYFSIRNLFIFLIPSLLGIFLFMVPLTDSDENITLPVAFMANTLLDLLAGATPTIILAVLLISVIMTIFVTIAKPASFMQNAFLKRLFVVGPFWLIIRVLGAIFGVMTYFQWGPEAVWGEYTGLVVYGDLLPVLFAVFLFAGLLLPLLLNFGLLELCGALLNKLMRPLFRLPGRSSVDCLASWMGDGTVGVLLSNQQYEQGHYTRREAAIVSTTFSVVSITFTIVILSYVELEHMFWPYYLTIVVAGLAAAIITPRIPPLSRKADTYIDGREAKNEVHPKGTNLFSLGFNRAMMVADRTAKPKEHVKNGLQNVMDMWLGVMPVVMAVGTLALIFAELTPVFTWLGAPFVPVLEWMQVPEAAAAGQTMVIGFADMLLPALLAGGIESEMTRFIIACLSVTQLIYLSETGGLLLASKLPVNFLDLVLIFLIRTIITLPVIVIMAHIFF</sequence>
<dbReference type="Pfam" id="PF07670">
    <property type="entry name" value="Gate"/>
    <property type="match status" value="1"/>
</dbReference>
<feature type="transmembrane region" description="Helical" evidence="1">
    <location>
        <begin position="100"/>
        <end position="119"/>
    </location>
</feature>